<feature type="compositionally biased region" description="Acidic residues" evidence="2">
    <location>
        <begin position="289"/>
        <end position="313"/>
    </location>
</feature>
<evidence type="ECO:0000313" key="4">
    <source>
        <dbReference type="EMBL" id="CAH0379771.1"/>
    </source>
</evidence>
<dbReference type="GO" id="GO:0005737">
    <property type="term" value="C:cytoplasm"/>
    <property type="evidence" value="ECO:0007669"/>
    <property type="project" value="TreeGrafter"/>
</dbReference>
<feature type="compositionally biased region" description="Basic and acidic residues" evidence="2">
    <location>
        <begin position="242"/>
        <end position="251"/>
    </location>
</feature>
<dbReference type="AlphaFoldDB" id="A0A8J2X3N0"/>
<dbReference type="PROSITE" id="PS50089">
    <property type="entry name" value="ZF_RING_2"/>
    <property type="match status" value="1"/>
</dbReference>
<keyword evidence="1" id="KW-0863">Zinc-finger</keyword>
<evidence type="ECO:0000256" key="1">
    <source>
        <dbReference type="PROSITE-ProRule" id="PRU00175"/>
    </source>
</evidence>
<feature type="compositionally biased region" description="Basic and acidic residues" evidence="2">
    <location>
        <begin position="314"/>
        <end position="327"/>
    </location>
</feature>
<dbReference type="Proteomes" id="UP000789595">
    <property type="component" value="Unassembled WGS sequence"/>
</dbReference>
<evidence type="ECO:0000256" key="2">
    <source>
        <dbReference type="SAM" id="MobiDB-lite"/>
    </source>
</evidence>
<gene>
    <name evidence="4" type="ORF">PECAL_6P14090</name>
</gene>
<name>A0A8J2X3N0_9STRA</name>
<dbReference type="PANTHER" id="PTHR31315">
    <property type="entry name" value="PROTEIN SIP5"/>
    <property type="match status" value="1"/>
</dbReference>
<dbReference type="GO" id="GO:0008270">
    <property type="term" value="F:zinc ion binding"/>
    <property type="evidence" value="ECO:0007669"/>
    <property type="project" value="UniProtKB-KW"/>
</dbReference>
<dbReference type="OrthoDB" id="156309at2759"/>
<feature type="region of interest" description="Disordered" evidence="2">
    <location>
        <begin position="242"/>
        <end position="327"/>
    </location>
</feature>
<feature type="compositionally biased region" description="Acidic residues" evidence="2">
    <location>
        <begin position="264"/>
        <end position="273"/>
    </location>
</feature>
<organism evidence="4 5">
    <name type="scientific">Pelagomonas calceolata</name>
    <dbReference type="NCBI Taxonomy" id="35677"/>
    <lineage>
        <taxon>Eukaryota</taxon>
        <taxon>Sar</taxon>
        <taxon>Stramenopiles</taxon>
        <taxon>Ochrophyta</taxon>
        <taxon>Pelagophyceae</taxon>
        <taxon>Pelagomonadales</taxon>
        <taxon>Pelagomonadaceae</taxon>
        <taxon>Pelagomonas</taxon>
    </lineage>
</organism>
<keyword evidence="1" id="KW-0479">Metal-binding</keyword>
<dbReference type="EMBL" id="CAKKNE010000006">
    <property type="protein sequence ID" value="CAH0379771.1"/>
    <property type="molecule type" value="Genomic_DNA"/>
</dbReference>
<keyword evidence="5" id="KW-1185">Reference proteome</keyword>
<feature type="domain" description="RING-type" evidence="3">
    <location>
        <begin position="73"/>
        <end position="114"/>
    </location>
</feature>
<keyword evidence="1" id="KW-0862">Zinc</keyword>
<dbReference type="PANTHER" id="PTHR31315:SF1">
    <property type="entry name" value="PROTEIN SIP5"/>
    <property type="match status" value="1"/>
</dbReference>
<dbReference type="InterPro" id="IPR001841">
    <property type="entry name" value="Znf_RING"/>
</dbReference>
<evidence type="ECO:0000313" key="5">
    <source>
        <dbReference type="Proteomes" id="UP000789595"/>
    </source>
</evidence>
<comment type="caution">
    <text evidence="4">The sequence shown here is derived from an EMBL/GenBank/DDBJ whole genome shotgun (WGS) entry which is preliminary data.</text>
</comment>
<accession>A0A8J2X3N0</accession>
<sequence>MGANTSRAQQTRRRAVAVRTLQEQARPAVIKADHPRKSNAWDADAVAALVKSGKLAPPTQGEDDPTTKATEECPICFLYFPTMNSSKCCNQTICTSCYLQVRPQEGQTECPFCSVEDFEAEACECKEECKIDTPVAHKVSIDETVATVSIDDRRKMEDEIRGQQLEARRRGDVPEPVPGAAPQRRGWRRPQFILRRRGSNPGEGTQALPLDDVHRLLASLGDLQHVEDLMLLEAMQASMQDEAARRARAASEGDEAPPPPMVSQEEEEDDDDDAAFRLAVRASLRESGGDVDEEDDEESVEDEDDTDEDAEAKDEERFLDELPDAKE</sequence>
<evidence type="ECO:0000259" key="3">
    <source>
        <dbReference type="PROSITE" id="PS50089"/>
    </source>
</evidence>
<dbReference type="InterPro" id="IPR039301">
    <property type="entry name" value="Sip5/DA2"/>
</dbReference>
<reference evidence="4" key="1">
    <citation type="submission" date="2021-11" db="EMBL/GenBank/DDBJ databases">
        <authorList>
            <consortium name="Genoscope - CEA"/>
            <person name="William W."/>
        </authorList>
    </citation>
    <scope>NUCLEOTIDE SEQUENCE</scope>
</reference>
<proteinExistence type="predicted"/>
<protein>
    <recommendedName>
        <fullName evidence="3">RING-type domain-containing protein</fullName>
    </recommendedName>
</protein>